<sequence length="368" mass="39123">MKGLSVFLLATAAAAASPSAPAGKTSAQKASATSKATTVSKAASSATPGTWTFYSTFTDEVTSSSTSKYGPVTETSYVVVPTTTTITKSTGLTIHPGTKTITATKRFGGRVHYVDPAPGASTAPIVTVTTTPSGFTPIASEFAYTASVKVSKVTVTTTYVETEYEASTVSVTSTYTAVPDTVTKTVYTTTVSVPTTRTLTKTTTIVTPVTTTRSTFPTHHAICNEDSGNYVNRYPYGVPFEALAYSSQENDDYGSVHALDRSGVYFNETFALATKVDCCNYAMTNLAAFGYWQPQGDNGPNSCLIFNVRDEAHCKGSEVKYSLVPVDNINPDSTPSAYFAFNGRCGRVTPDRHSFGWYQEGGSYTPEN</sequence>
<dbReference type="RefSeq" id="XP_033455298.1">
    <property type="nucleotide sequence ID" value="XM_033608098.1"/>
</dbReference>
<dbReference type="Proteomes" id="UP000504637">
    <property type="component" value="Unplaced"/>
</dbReference>
<keyword evidence="3" id="KW-1185">Reference proteome</keyword>
<protein>
    <submittedName>
        <fullName evidence="4">Uncharacterized protein</fullName>
    </submittedName>
</protein>
<reference evidence="4" key="1">
    <citation type="submission" date="2020-01" db="EMBL/GenBank/DDBJ databases">
        <authorList>
            <consortium name="DOE Joint Genome Institute"/>
            <person name="Haridas S."/>
            <person name="Albert R."/>
            <person name="Binder M."/>
            <person name="Bloem J."/>
            <person name="Labutti K."/>
            <person name="Salamov A."/>
            <person name="Andreopoulos B."/>
            <person name="Baker S.E."/>
            <person name="Barry K."/>
            <person name="Bills G."/>
            <person name="Bluhm B.H."/>
            <person name="Cannon C."/>
            <person name="Castanera R."/>
            <person name="Culley D.E."/>
            <person name="Daum C."/>
            <person name="Ezra D."/>
            <person name="Gonzalez J.B."/>
            <person name="Henrissat B."/>
            <person name="Kuo A."/>
            <person name="Liang C."/>
            <person name="Lipzen A."/>
            <person name="Lutzoni F."/>
            <person name="Magnuson J."/>
            <person name="Mondo S."/>
            <person name="Nolan M."/>
            <person name="Ohm R."/>
            <person name="Pangilinan J."/>
            <person name="Park H.-J."/>
            <person name="Ramirez L."/>
            <person name="Alfaro M."/>
            <person name="Sun H."/>
            <person name="Tritt A."/>
            <person name="Yoshinaga Y."/>
            <person name="Zwiers L.-H."/>
            <person name="Turgeon B.G."/>
            <person name="Goodwin S.B."/>
            <person name="Spatafora J.W."/>
            <person name="Crous P.W."/>
            <person name="Grigoriev I.V."/>
        </authorList>
    </citation>
    <scope>NUCLEOTIDE SEQUENCE</scope>
    <source>
        <strain evidence="4">CBS 342.82</strain>
    </source>
</reference>
<feature type="region of interest" description="Disordered" evidence="1">
    <location>
        <begin position="19"/>
        <end position="39"/>
    </location>
</feature>
<reference evidence="4" key="3">
    <citation type="submission" date="2025-08" db="UniProtKB">
        <authorList>
            <consortium name="RefSeq"/>
        </authorList>
    </citation>
    <scope>IDENTIFICATION</scope>
    <source>
        <strain evidence="4">CBS 342.82</strain>
    </source>
</reference>
<accession>A0A6J3LUG4</accession>
<keyword evidence="2" id="KW-0732">Signal</keyword>
<name>A0A6J3LUG4_9PEZI</name>
<organism evidence="4">
    <name type="scientific">Dissoconium aciculare CBS 342.82</name>
    <dbReference type="NCBI Taxonomy" id="1314786"/>
    <lineage>
        <taxon>Eukaryota</taxon>
        <taxon>Fungi</taxon>
        <taxon>Dikarya</taxon>
        <taxon>Ascomycota</taxon>
        <taxon>Pezizomycotina</taxon>
        <taxon>Dothideomycetes</taxon>
        <taxon>Dothideomycetidae</taxon>
        <taxon>Mycosphaerellales</taxon>
        <taxon>Dissoconiaceae</taxon>
        <taxon>Dissoconium</taxon>
    </lineage>
</organism>
<feature type="chain" id="PRO_5026744989" evidence="2">
    <location>
        <begin position="17"/>
        <end position="368"/>
    </location>
</feature>
<dbReference type="AlphaFoldDB" id="A0A6J3LUG4"/>
<feature type="signal peptide" evidence="2">
    <location>
        <begin position="1"/>
        <end position="16"/>
    </location>
</feature>
<dbReference type="GeneID" id="54365897"/>
<proteinExistence type="predicted"/>
<evidence type="ECO:0000256" key="2">
    <source>
        <dbReference type="SAM" id="SignalP"/>
    </source>
</evidence>
<reference evidence="4" key="2">
    <citation type="submission" date="2020-04" db="EMBL/GenBank/DDBJ databases">
        <authorList>
            <consortium name="NCBI Genome Project"/>
        </authorList>
    </citation>
    <scope>NUCLEOTIDE SEQUENCE</scope>
    <source>
        <strain evidence="4">CBS 342.82</strain>
    </source>
</reference>
<gene>
    <name evidence="4" type="ORF">K489DRAFT_413892</name>
</gene>
<evidence type="ECO:0000256" key="1">
    <source>
        <dbReference type="SAM" id="MobiDB-lite"/>
    </source>
</evidence>
<evidence type="ECO:0000313" key="4">
    <source>
        <dbReference type="RefSeq" id="XP_033455298.1"/>
    </source>
</evidence>
<evidence type="ECO:0000313" key="3">
    <source>
        <dbReference type="Proteomes" id="UP000504637"/>
    </source>
</evidence>